<comment type="caution">
    <text evidence="3">The sequence shown here is derived from an EMBL/GenBank/DDBJ whole genome shotgun (WGS) entry which is preliminary data.</text>
</comment>
<dbReference type="Pfam" id="PF06985">
    <property type="entry name" value="HET"/>
    <property type="match status" value="1"/>
</dbReference>
<evidence type="ECO:0000313" key="3">
    <source>
        <dbReference type="EMBL" id="KAF8445006.1"/>
    </source>
</evidence>
<feature type="region of interest" description="Disordered" evidence="1">
    <location>
        <begin position="1"/>
        <end position="39"/>
    </location>
</feature>
<proteinExistence type="predicted"/>
<dbReference type="Proteomes" id="UP001194468">
    <property type="component" value="Unassembled WGS sequence"/>
</dbReference>
<name>A0AAD4GJ02_BOLED</name>
<organism evidence="3 4">
    <name type="scientific">Boletus edulis BED1</name>
    <dbReference type="NCBI Taxonomy" id="1328754"/>
    <lineage>
        <taxon>Eukaryota</taxon>
        <taxon>Fungi</taxon>
        <taxon>Dikarya</taxon>
        <taxon>Basidiomycota</taxon>
        <taxon>Agaricomycotina</taxon>
        <taxon>Agaricomycetes</taxon>
        <taxon>Agaricomycetidae</taxon>
        <taxon>Boletales</taxon>
        <taxon>Boletineae</taxon>
        <taxon>Boletaceae</taxon>
        <taxon>Boletoideae</taxon>
        <taxon>Boletus</taxon>
    </lineage>
</organism>
<reference evidence="3" key="2">
    <citation type="journal article" date="2020" name="Nat. Commun.">
        <title>Large-scale genome sequencing of mycorrhizal fungi provides insights into the early evolution of symbiotic traits.</title>
        <authorList>
            <person name="Miyauchi S."/>
            <person name="Kiss E."/>
            <person name="Kuo A."/>
            <person name="Drula E."/>
            <person name="Kohler A."/>
            <person name="Sanchez-Garcia M."/>
            <person name="Morin E."/>
            <person name="Andreopoulos B."/>
            <person name="Barry K.W."/>
            <person name="Bonito G."/>
            <person name="Buee M."/>
            <person name="Carver A."/>
            <person name="Chen C."/>
            <person name="Cichocki N."/>
            <person name="Clum A."/>
            <person name="Culley D."/>
            <person name="Crous P.W."/>
            <person name="Fauchery L."/>
            <person name="Girlanda M."/>
            <person name="Hayes R.D."/>
            <person name="Keri Z."/>
            <person name="LaButti K."/>
            <person name="Lipzen A."/>
            <person name="Lombard V."/>
            <person name="Magnuson J."/>
            <person name="Maillard F."/>
            <person name="Murat C."/>
            <person name="Nolan M."/>
            <person name="Ohm R.A."/>
            <person name="Pangilinan J."/>
            <person name="Pereira M.F."/>
            <person name="Perotto S."/>
            <person name="Peter M."/>
            <person name="Pfister S."/>
            <person name="Riley R."/>
            <person name="Sitrit Y."/>
            <person name="Stielow J.B."/>
            <person name="Szollosi G."/>
            <person name="Zifcakova L."/>
            <person name="Stursova M."/>
            <person name="Spatafora J.W."/>
            <person name="Tedersoo L."/>
            <person name="Vaario L.M."/>
            <person name="Yamada A."/>
            <person name="Yan M."/>
            <person name="Wang P."/>
            <person name="Xu J."/>
            <person name="Bruns T."/>
            <person name="Baldrian P."/>
            <person name="Vilgalys R."/>
            <person name="Dunand C."/>
            <person name="Henrissat B."/>
            <person name="Grigoriev I.V."/>
            <person name="Hibbett D."/>
            <person name="Nagy L.G."/>
            <person name="Martin F.M."/>
        </authorList>
    </citation>
    <scope>NUCLEOTIDE SEQUENCE</scope>
    <source>
        <strain evidence="3">BED1</strain>
    </source>
</reference>
<feature type="domain" description="Heterokaryon incompatibility" evidence="2">
    <location>
        <begin position="170"/>
        <end position="310"/>
    </location>
</feature>
<dbReference type="PANTHER" id="PTHR24148">
    <property type="entry name" value="ANKYRIN REPEAT DOMAIN-CONTAINING PROTEIN 39 HOMOLOG-RELATED"/>
    <property type="match status" value="1"/>
</dbReference>
<dbReference type="InterPro" id="IPR010730">
    <property type="entry name" value="HET"/>
</dbReference>
<keyword evidence="4" id="KW-1185">Reference proteome</keyword>
<accession>A0AAD4GJ02</accession>
<dbReference type="AlphaFoldDB" id="A0AAD4GJ02"/>
<evidence type="ECO:0000256" key="1">
    <source>
        <dbReference type="SAM" id="MobiDB-lite"/>
    </source>
</evidence>
<evidence type="ECO:0000259" key="2">
    <source>
        <dbReference type="Pfam" id="PF06985"/>
    </source>
</evidence>
<gene>
    <name evidence="3" type="ORF">L210DRAFT_898336</name>
</gene>
<sequence length="674" mass="74318">MGCSLSTRCRRRQQRPEINNPNNQTLDALASGLSPSHHDEVNLREQGNVEESSPGDQPEDVSSALASPMQVNRKEDMAIMGMDFLTDIWGCPGQEPHRCGKMIVGHAILQRCEVYKRDYESVAKQGTKYLDWWEIIPASSPISTAPGYARPGNCIKAGKLVDSTTTADPYIAISYVWDGNPSFVNWHGREVTTQALQIVEQLSKYTPHSLWVDAICIPQNNVPVKQVELKKMADIYRGALAVLCLVPEIDRMICTIVEHAAALMDMEGFRALEEGGDTHGMYLFASQGSNEALRKLFASRWWTRAWTFQEAVLNNATFVVGKNMETIPIYDILKICGPIGRRAATQEKEVLGQSSSFWDSISSMKTSANYMPLGIAMSNIWRRQCTVPHDMAYSLLGVCCLQEIEPNYSLSFEEVFTNLVDKASSKGDFSWLRWAHLVDRSDPSGQMQMSVVPIPETIRAAPASAITVWHSVKIPKVLSPVRGGEFGVCIPHRSTGVVRCQSNPEGIRGTIKILQNLSYSPEEIWNLLFGMHVGLASDIDQAAGGSGLAQPLLTLTSGYIDGTLDASSITNDMVGEKPYTKGYGFTSYALMATKVWKDARLCVMQSQGGTTVVPVGIGLGQARIHKLPLESHSTRNTHLCLVVHDNARYKVSAVGVMIEKEHTGSGAWQLTRFS</sequence>
<dbReference type="InterPro" id="IPR052895">
    <property type="entry name" value="HetReg/Transcr_Mod"/>
</dbReference>
<dbReference type="EMBL" id="WHUW01000006">
    <property type="protein sequence ID" value="KAF8445006.1"/>
    <property type="molecule type" value="Genomic_DNA"/>
</dbReference>
<dbReference type="PANTHER" id="PTHR24148:SF64">
    <property type="entry name" value="HETEROKARYON INCOMPATIBILITY DOMAIN-CONTAINING PROTEIN"/>
    <property type="match status" value="1"/>
</dbReference>
<evidence type="ECO:0000313" key="4">
    <source>
        <dbReference type="Proteomes" id="UP001194468"/>
    </source>
</evidence>
<reference evidence="3" key="1">
    <citation type="submission" date="2019-10" db="EMBL/GenBank/DDBJ databases">
        <authorList>
            <consortium name="DOE Joint Genome Institute"/>
            <person name="Kuo A."/>
            <person name="Miyauchi S."/>
            <person name="Kiss E."/>
            <person name="Drula E."/>
            <person name="Kohler A."/>
            <person name="Sanchez-Garcia M."/>
            <person name="Andreopoulos B."/>
            <person name="Barry K.W."/>
            <person name="Bonito G."/>
            <person name="Buee M."/>
            <person name="Carver A."/>
            <person name="Chen C."/>
            <person name="Cichocki N."/>
            <person name="Clum A."/>
            <person name="Culley D."/>
            <person name="Crous P.W."/>
            <person name="Fauchery L."/>
            <person name="Girlanda M."/>
            <person name="Hayes R."/>
            <person name="Keri Z."/>
            <person name="LaButti K."/>
            <person name="Lipzen A."/>
            <person name="Lombard V."/>
            <person name="Magnuson J."/>
            <person name="Maillard F."/>
            <person name="Morin E."/>
            <person name="Murat C."/>
            <person name="Nolan M."/>
            <person name="Ohm R."/>
            <person name="Pangilinan J."/>
            <person name="Pereira M."/>
            <person name="Perotto S."/>
            <person name="Peter M."/>
            <person name="Riley R."/>
            <person name="Sitrit Y."/>
            <person name="Stielow B."/>
            <person name="Szollosi G."/>
            <person name="Zifcakova L."/>
            <person name="Stursova M."/>
            <person name="Spatafora J.W."/>
            <person name="Tedersoo L."/>
            <person name="Vaario L.-M."/>
            <person name="Yamada A."/>
            <person name="Yan M."/>
            <person name="Wang P."/>
            <person name="Xu J."/>
            <person name="Bruns T."/>
            <person name="Baldrian P."/>
            <person name="Vilgalys R."/>
            <person name="Henrissat B."/>
            <person name="Grigoriev I.V."/>
            <person name="Hibbett D."/>
            <person name="Nagy L.G."/>
            <person name="Martin F.M."/>
        </authorList>
    </citation>
    <scope>NUCLEOTIDE SEQUENCE</scope>
    <source>
        <strain evidence="3">BED1</strain>
    </source>
</reference>
<protein>
    <submittedName>
        <fullName evidence="3">Heterokaryon incompatibility protein-domain-containing protein</fullName>
    </submittedName>
</protein>
<feature type="compositionally biased region" description="Polar residues" evidence="1">
    <location>
        <begin position="16"/>
        <end position="26"/>
    </location>
</feature>